<evidence type="ECO:0000313" key="2">
    <source>
        <dbReference type="Proteomes" id="UP000028782"/>
    </source>
</evidence>
<sequence>MPDEALLPVLVAARLELLAAADATPANATTAMTIKDFFMIIPLNGQFSDNREISKRKTICHSPMISANLHHVLAWHMLFQNVPSVNGSFNKPDENRNTLFGHA</sequence>
<evidence type="ECO:0000313" key="1">
    <source>
        <dbReference type="EMBL" id="AIJ46839.1"/>
    </source>
</evidence>
<reference evidence="1 2" key="1">
    <citation type="journal article" date="2014" name="Genome Announc.">
        <title>Complete Genome Sequence of Polychlorinated Biphenyl Degrader Comamonas testosteroni TK102 (NBRC 109938).</title>
        <authorList>
            <person name="Fukuda K."/>
            <person name="Hosoyama A."/>
            <person name="Tsuchikane K."/>
            <person name="Ohji S."/>
            <person name="Yamazoe A."/>
            <person name="Fujita N."/>
            <person name="Shintani M."/>
            <person name="Kimbara K."/>
        </authorList>
    </citation>
    <scope>NUCLEOTIDE SEQUENCE [LARGE SCALE GENOMIC DNA]</scope>
    <source>
        <strain evidence="1">TK102</strain>
    </source>
</reference>
<name>A0A076PJ85_COMTE</name>
<gene>
    <name evidence="1" type="ORF">O987_13615</name>
</gene>
<dbReference type="AlphaFoldDB" id="A0A076PJ85"/>
<accession>A0A076PJ85</accession>
<organism evidence="1 2">
    <name type="scientific">Comamonas testosteroni TK102</name>
    <dbReference type="NCBI Taxonomy" id="1392005"/>
    <lineage>
        <taxon>Bacteria</taxon>
        <taxon>Pseudomonadati</taxon>
        <taxon>Pseudomonadota</taxon>
        <taxon>Betaproteobacteria</taxon>
        <taxon>Burkholderiales</taxon>
        <taxon>Comamonadaceae</taxon>
        <taxon>Comamonas</taxon>
    </lineage>
</organism>
<dbReference type="KEGG" id="ctes:O987_13615"/>
<proteinExistence type="predicted"/>
<dbReference type="EMBL" id="CP006704">
    <property type="protein sequence ID" value="AIJ46839.1"/>
    <property type="molecule type" value="Genomic_DNA"/>
</dbReference>
<dbReference type="Proteomes" id="UP000028782">
    <property type="component" value="Chromosome"/>
</dbReference>
<protein>
    <submittedName>
        <fullName evidence="1">Uncharacterized protein</fullName>
    </submittedName>
</protein>
<dbReference type="RefSeq" id="WP_162473288.1">
    <property type="nucleotide sequence ID" value="NZ_CP006704.1"/>
</dbReference>
<dbReference type="HOGENOM" id="CLU_2258954_0_0_4"/>